<dbReference type="EMBL" id="JACEEZ010019854">
    <property type="protein sequence ID" value="KAG0715264.1"/>
    <property type="molecule type" value="Genomic_DNA"/>
</dbReference>
<feature type="region of interest" description="Disordered" evidence="2">
    <location>
        <begin position="318"/>
        <end position="343"/>
    </location>
</feature>
<proteinExistence type="predicted"/>
<keyword evidence="1" id="KW-0175">Coiled coil</keyword>
<name>A0A8J5CLY2_CHIOP</name>
<feature type="coiled-coil region" evidence="1">
    <location>
        <begin position="398"/>
        <end position="425"/>
    </location>
</feature>
<dbReference type="Proteomes" id="UP000770661">
    <property type="component" value="Unassembled WGS sequence"/>
</dbReference>
<feature type="compositionally biased region" description="Polar residues" evidence="2">
    <location>
        <begin position="73"/>
        <end position="84"/>
    </location>
</feature>
<evidence type="ECO:0000259" key="3">
    <source>
        <dbReference type="Pfam" id="PF14529"/>
    </source>
</evidence>
<sequence length="984" mass="109017">MSYTGPGPFPGVEEDLRMSEEDEQANDTWPCLSHSAGQRQLPALVVPGPPSTPRSGCDPHAVSASKRSMDDVLNSSGELQTPVSKASRLKEGNSDQCSDSRDTDPPLPMPLPSRPPPSRPPPSLPAFAPRGEYLKLMFEDNPSVDVKLRWLAEVNRAFHLKRDLAEVKMSAVTSRFVYISRVRLDVVGSAMNGDFLALTLTPQDSPDRTRKLPTYLVTRYPVGVDPSLSKELDGVYSARRFHQDGKPISRIVVTWTDTDPPPSSFPFSFLPSLPPCEFRLLHNDKPSCFKCWGIGHISRYCSGLERCAWCAGGHDSRTCPHRAPPPPPPATGDHTPPPPPVDTTHWRCPRCQEPGVNVWHGCARRKAAVPSTPAPPPPPPLSLAATPLVPPASPSPQVQALRIAVDKLMTRCASLESRLDAIDARLTSVATSQANTQVTIDTLAESQKVLISAVTLLTEKLDSFASRFEDSSARAGPSPKPPGLAASSSTFGSRYKKHTEAFVGHHQFRVAPTLQGFISYVHHVRNGLIAYIHSSIQHRLLRNSNDADTTFQLFEVAVGNGKIRVCNVYCAPGKLSVAALPLPTDQGSIYMGDFNARHPDLGDLSRWNRSGHRLLQYIQRNHLTRWDTGGATHGRGGTLDHITFGLVAAHVTCTSVNSLFSDHVALSFRYLLPESRNPTHHRLRISIPPKYCPNYIAYMSSLLPTFDFQSPEALYSSLVDSTNNFYSHYISRPHMRRRAAAYSWTLDERILQANRTAMDAGLLFQMDPTSAHLHRYQASRDDLVHLQACVRTESWHTFRDNINQQTSVGTMWHLIRKVTKKRPANALHHSPGEYAQNLVDDWARQSRVGSLPEPVQAALSAGAGHRALRLMAALLEEDDDGPTLITEDELRRALVRGKSTAPDKSRVFTLRNPRLLPDFYFGECVVPLCRQYIYLGAPVSIPRVTRAQHIHPFVQDLWIGYRSASYHSNGLLTTLLDSPSLWPE</sequence>
<dbReference type="Gene3D" id="3.60.10.10">
    <property type="entry name" value="Endonuclease/exonuclease/phosphatase"/>
    <property type="match status" value="1"/>
</dbReference>
<evidence type="ECO:0000313" key="5">
    <source>
        <dbReference type="Proteomes" id="UP000770661"/>
    </source>
</evidence>
<keyword evidence="5" id="KW-1185">Reference proteome</keyword>
<dbReference type="GO" id="GO:0003824">
    <property type="term" value="F:catalytic activity"/>
    <property type="evidence" value="ECO:0007669"/>
    <property type="project" value="InterPro"/>
</dbReference>
<dbReference type="Pfam" id="PF14529">
    <property type="entry name" value="Exo_endo_phos_2"/>
    <property type="match status" value="1"/>
</dbReference>
<dbReference type="InterPro" id="IPR005135">
    <property type="entry name" value="Endo/exonuclease/phosphatase"/>
</dbReference>
<feature type="compositionally biased region" description="Pro residues" evidence="2">
    <location>
        <begin position="105"/>
        <end position="124"/>
    </location>
</feature>
<evidence type="ECO:0000256" key="2">
    <source>
        <dbReference type="SAM" id="MobiDB-lite"/>
    </source>
</evidence>
<dbReference type="AlphaFoldDB" id="A0A8J5CLY2"/>
<protein>
    <recommendedName>
        <fullName evidence="3">Endonuclease/exonuclease/phosphatase domain-containing protein</fullName>
    </recommendedName>
</protein>
<feature type="compositionally biased region" description="Pro residues" evidence="2">
    <location>
        <begin position="322"/>
        <end position="341"/>
    </location>
</feature>
<dbReference type="InterPro" id="IPR036691">
    <property type="entry name" value="Endo/exonu/phosph_ase_sf"/>
</dbReference>
<comment type="caution">
    <text evidence="4">The sequence shown here is derived from an EMBL/GenBank/DDBJ whole genome shotgun (WGS) entry which is preliminary data.</text>
</comment>
<feature type="compositionally biased region" description="Basic and acidic residues" evidence="2">
    <location>
        <begin position="88"/>
        <end position="104"/>
    </location>
</feature>
<feature type="domain" description="Endonuclease/exonuclease/phosphatase" evidence="3">
    <location>
        <begin position="563"/>
        <end position="665"/>
    </location>
</feature>
<evidence type="ECO:0000313" key="4">
    <source>
        <dbReference type="EMBL" id="KAG0715264.1"/>
    </source>
</evidence>
<dbReference type="OrthoDB" id="6376548at2759"/>
<feature type="region of interest" description="Disordered" evidence="2">
    <location>
        <begin position="470"/>
        <end position="490"/>
    </location>
</feature>
<accession>A0A8J5CLY2</accession>
<evidence type="ECO:0000256" key="1">
    <source>
        <dbReference type="SAM" id="Coils"/>
    </source>
</evidence>
<organism evidence="4 5">
    <name type="scientific">Chionoecetes opilio</name>
    <name type="common">Atlantic snow crab</name>
    <name type="synonym">Cancer opilio</name>
    <dbReference type="NCBI Taxonomy" id="41210"/>
    <lineage>
        <taxon>Eukaryota</taxon>
        <taxon>Metazoa</taxon>
        <taxon>Ecdysozoa</taxon>
        <taxon>Arthropoda</taxon>
        <taxon>Crustacea</taxon>
        <taxon>Multicrustacea</taxon>
        <taxon>Malacostraca</taxon>
        <taxon>Eumalacostraca</taxon>
        <taxon>Eucarida</taxon>
        <taxon>Decapoda</taxon>
        <taxon>Pleocyemata</taxon>
        <taxon>Brachyura</taxon>
        <taxon>Eubrachyura</taxon>
        <taxon>Majoidea</taxon>
        <taxon>Majidae</taxon>
        <taxon>Chionoecetes</taxon>
    </lineage>
</organism>
<dbReference type="SUPFAM" id="SSF56219">
    <property type="entry name" value="DNase I-like"/>
    <property type="match status" value="1"/>
</dbReference>
<reference evidence="4" key="1">
    <citation type="submission" date="2020-07" db="EMBL/GenBank/DDBJ databases">
        <title>The High-quality genome of the commercially important snow crab, Chionoecetes opilio.</title>
        <authorList>
            <person name="Jeong J.-H."/>
            <person name="Ryu S."/>
        </authorList>
    </citation>
    <scope>NUCLEOTIDE SEQUENCE</scope>
    <source>
        <strain evidence="4">MADBK_172401_WGS</strain>
        <tissue evidence="4">Digestive gland</tissue>
    </source>
</reference>
<feature type="region of interest" description="Disordered" evidence="2">
    <location>
        <begin position="1"/>
        <end position="126"/>
    </location>
</feature>
<gene>
    <name evidence="4" type="ORF">GWK47_012335</name>
</gene>